<gene>
    <name evidence="9" type="ORF">I6U51_05845</name>
</gene>
<comment type="caution">
    <text evidence="9">The sequence shown here is derived from an EMBL/GenBank/DDBJ whole genome shotgun (WGS) entry which is preliminary data.</text>
</comment>
<keyword evidence="10" id="KW-1185">Reference proteome</keyword>
<feature type="transmembrane region" description="Helical" evidence="8">
    <location>
        <begin position="12"/>
        <end position="30"/>
    </location>
</feature>
<dbReference type="RefSeq" id="WP_211141747.1">
    <property type="nucleotide sequence ID" value="NZ_JAEEGB010000006.1"/>
</dbReference>
<protein>
    <submittedName>
        <fullName evidence="9">BCCT family transporter</fullName>
    </submittedName>
</protein>
<feature type="transmembrane region" description="Helical" evidence="8">
    <location>
        <begin position="50"/>
        <end position="70"/>
    </location>
</feature>
<feature type="transmembrane region" description="Helical" evidence="8">
    <location>
        <begin position="342"/>
        <end position="363"/>
    </location>
</feature>
<keyword evidence="5 8" id="KW-0812">Transmembrane</keyword>
<evidence type="ECO:0000256" key="7">
    <source>
        <dbReference type="ARBA" id="ARBA00023136"/>
    </source>
</evidence>
<proteinExistence type="inferred from homology"/>
<name>A0A934HXK8_9CLOT</name>
<feature type="transmembrane region" description="Helical" evidence="8">
    <location>
        <begin position="260"/>
        <end position="280"/>
    </location>
</feature>
<comment type="subcellular location">
    <subcellularLocation>
        <location evidence="1">Cell membrane</location>
        <topology evidence="1">Multi-pass membrane protein</topology>
    </subcellularLocation>
</comment>
<dbReference type="InterPro" id="IPR000060">
    <property type="entry name" value="BCCT_transptr"/>
</dbReference>
<dbReference type="Pfam" id="PF02028">
    <property type="entry name" value="BCCT"/>
    <property type="match status" value="1"/>
</dbReference>
<reference evidence="9" key="1">
    <citation type="submission" date="2020-12" db="EMBL/GenBank/DDBJ databases">
        <title>Clostridium thailandense sp. nov., a novel acetogenic bacterium isolated from peat land soil in Thailand.</title>
        <authorList>
            <person name="Chaikitkaew S."/>
            <person name="Birkeland N.K."/>
        </authorList>
    </citation>
    <scope>NUCLEOTIDE SEQUENCE</scope>
    <source>
        <strain evidence="9">DSM 17425</strain>
    </source>
</reference>
<feature type="transmembrane region" description="Helical" evidence="8">
    <location>
        <begin position="226"/>
        <end position="248"/>
    </location>
</feature>
<evidence type="ECO:0000256" key="6">
    <source>
        <dbReference type="ARBA" id="ARBA00022989"/>
    </source>
</evidence>
<feature type="transmembrane region" description="Helical" evidence="8">
    <location>
        <begin position="141"/>
        <end position="159"/>
    </location>
</feature>
<feature type="transmembrane region" description="Helical" evidence="8">
    <location>
        <begin position="191"/>
        <end position="220"/>
    </location>
</feature>
<feature type="transmembrane region" description="Helical" evidence="8">
    <location>
        <begin position="91"/>
        <end position="110"/>
    </location>
</feature>
<keyword evidence="7 8" id="KW-0472">Membrane</keyword>
<comment type="similarity">
    <text evidence="2">Belongs to the BCCT transporter (TC 2.A.15) family.</text>
</comment>
<evidence type="ECO:0000256" key="4">
    <source>
        <dbReference type="ARBA" id="ARBA00022475"/>
    </source>
</evidence>
<dbReference type="PANTHER" id="PTHR30047">
    <property type="entry name" value="HIGH-AFFINITY CHOLINE TRANSPORT PROTEIN-RELATED"/>
    <property type="match status" value="1"/>
</dbReference>
<dbReference type="GO" id="GO:0005886">
    <property type="term" value="C:plasma membrane"/>
    <property type="evidence" value="ECO:0007669"/>
    <property type="project" value="UniProtKB-SubCell"/>
</dbReference>
<evidence type="ECO:0000256" key="2">
    <source>
        <dbReference type="ARBA" id="ARBA00005658"/>
    </source>
</evidence>
<dbReference type="AlphaFoldDB" id="A0A934HXK8"/>
<dbReference type="Proteomes" id="UP000622687">
    <property type="component" value="Unassembled WGS sequence"/>
</dbReference>
<evidence type="ECO:0000313" key="10">
    <source>
        <dbReference type="Proteomes" id="UP000622687"/>
    </source>
</evidence>
<keyword evidence="6 8" id="KW-1133">Transmembrane helix</keyword>
<organism evidence="9 10">
    <name type="scientific">Clostridium aciditolerans</name>
    <dbReference type="NCBI Taxonomy" id="339861"/>
    <lineage>
        <taxon>Bacteria</taxon>
        <taxon>Bacillati</taxon>
        <taxon>Bacillota</taxon>
        <taxon>Clostridia</taxon>
        <taxon>Eubacteriales</taxon>
        <taxon>Clostridiaceae</taxon>
        <taxon>Clostridium</taxon>
    </lineage>
</organism>
<evidence type="ECO:0000256" key="3">
    <source>
        <dbReference type="ARBA" id="ARBA00022448"/>
    </source>
</evidence>
<accession>A0A934HXK8</accession>
<dbReference type="NCBIfam" id="TIGR00842">
    <property type="entry name" value="bcct"/>
    <property type="match status" value="1"/>
</dbReference>
<evidence type="ECO:0000313" key="9">
    <source>
        <dbReference type="EMBL" id="MBI6872230.1"/>
    </source>
</evidence>
<evidence type="ECO:0000256" key="1">
    <source>
        <dbReference type="ARBA" id="ARBA00004651"/>
    </source>
</evidence>
<keyword evidence="4" id="KW-1003">Cell membrane</keyword>
<feature type="transmembrane region" description="Helical" evidence="8">
    <location>
        <begin position="403"/>
        <end position="426"/>
    </location>
</feature>
<feature type="transmembrane region" description="Helical" evidence="8">
    <location>
        <begin position="468"/>
        <end position="488"/>
    </location>
</feature>
<dbReference type="GO" id="GO:0022857">
    <property type="term" value="F:transmembrane transporter activity"/>
    <property type="evidence" value="ECO:0007669"/>
    <property type="project" value="InterPro"/>
</dbReference>
<dbReference type="PANTHER" id="PTHR30047:SF7">
    <property type="entry name" value="HIGH-AFFINITY CHOLINE TRANSPORT PROTEIN"/>
    <property type="match status" value="1"/>
</dbReference>
<feature type="transmembrane region" description="Helical" evidence="8">
    <location>
        <begin position="312"/>
        <end position="330"/>
    </location>
</feature>
<feature type="transmembrane region" description="Helical" evidence="8">
    <location>
        <begin position="438"/>
        <end position="462"/>
    </location>
</feature>
<sequence>MSNEQKAKDRSVLYVSAGIALVFVAFSIILPSQMAKGANGVLSFLTTNFGWLYLISVFVFTVFIFIIALSRFGNIKLGLDDEKPEFTNFQWFTMLFGGGMGIGMVFWSIAEPMIHYMSPPVGQPGTPQAMHDAMRIVFNDFGIHVWIIYAVCGLALAYFQYRKGLPCLISSAFYPILGDRIRGPIGKTIDVIAVFATMFGVATSLGLGAGQIATGVQYIWGIKATPGITAIIIAIMTVIFTMATVSGLHKAMQAVADVKVWLSIGFMVFIFLFGGMVFILNSFTHTLGDYIQNFIGQSLWMGNIEWTKAWPVFYRAWYIAWAAFVGQFIARVSRGRTIREFILASVFLPSGFCLVWIGIYGGAAFNLDALSNGAIQAAVKTDVSTALFATLQHLPLYSITAPLAIILIITSFAGAANSATYVLSMLTSGGDSNPSKKLCGFWGVTQGAVTIMIVLVGGTAAIKTLQTASIAAAFPFMLIMLVMCYSIYKALREEQVKEEIVVSKNGELKVDLPK</sequence>
<keyword evidence="3" id="KW-0813">Transport</keyword>
<evidence type="ECO:0000256" key="8">
    <source>
        <dbReference type="SAM" id="Phobius"/>
    </source>
</evidence>
<evidence type="ECO:0000256" key="5">
    <source>
        <dbReference type="ARBA" id="ARBA00022692"/>
    </source>
</evidence>
<dbReference type="EMBL" id="JAEEGB010000006">
    <property type="protein sequence ID" value="MBI6872230.1"/>
    <property type="molecule type" value="Genomic_DNA"/>
</dbReference>